<name>A0AAD2HV30_9AGAR</name>
<dbReference type="AlphaFoldDB" id="A0AAD2HV30"/>
<evidence type="ECO:0000313" key="3">
    <source>
        <dbReference type="Proteomes" id="UP001295794"/>
    </source>
</evidence>
<feature type="signal peptide" evidence="1">
    <location>
        <begin position="1"/>
        <end position="27"/>
    </location>
</feature>
<organism evidence="2 3">
    <name type="scientific">Mycena citricolor</name>
    <dbReference type="NCBI Taxonomy" id="2018698"/>
    <lineage>
        <taxon>Eukaryota</taxon>
        <taxon>Fungi</taxon>
        <taxon>Dikarya</taxon>
        <taxon>Basidiomycota</taxon>
        <taxon>Agaricomycotina</taxon>
        <taxon>Agaricomycetes</taxon>
        <taxon>Agaricomycetidae</taxon>
        <taxon>Agaricales</taxon>
        <taxon>Marasmiineae</taxon>
        <taxon>Mycenaceae</taxon>
        <taxon>Mycena</taxon>
    </lineage>
</organism>
<dbReference type="EMBL" id="CAVNYO010000455">
    <property type="protein sequence ID" value="CAK5282495.1"/>
    <property type="molecule type" value="Genomic_DNA"/>
</dbReference>
<accession>A0AAD2HV30</accession>
<reference evidence="2" key="1">
    <citation type="submission" date="2023-11" db="EMBL/GenBank/DDBJ databases">
        <authorList>
            <person name="De Vega J J."/>
            <person name="De Vega J J."/>
        </authorList>
    </citation>
    <scope>NUCLEOTIDE SEQUENCE</scope>
</reference>
<feature type="chain" id="PRO_5042090130" evidence="1">
    <location>
        <begin position="28"/>
        <end position="138"/>
    </location>
</feature>
<protein>
    <submittedName>
        <fullName evidence="2">Uncharacterized protein</fullName>
    </submittedName>
</protein>
<evidence type="ECO:0000313" key="2">
    <source>
        <dbReference type="EMBL" id="CAK5282495.1"/>
    </source>
</evidence>
<comment type="caution">
    <text evidence="2">The sequence shown here is derived from an EMBL/GenBank/DDBJ whole genome shotgun (WGS) entry which is preliminary data.</text>
</comment>
<proteinExistence type="predicted"/>
<sequence length="138" mass="15384">MSSWVLSWAATALLLLSFLNELGFVAAYPGPCSVLSSDQLQSIPGWAALQSAVEEGYGTEPYKVVTNDYLYPDKPASMCGAVAQGWVWFEYHAKTQGHYKWSFEIEKVLPEIEDRTLPDVTRTSFPAKLRRGADFSDL</sequence>
<keyword evidence="1" id="KW-0732">Signal</keyword>
<evidence type="ECO:0000256" key="1">
    <source>
        <dbReference type="SAM" id="SignalP"/>
    </source>
</evidence>
<keyword evidence="3" id="KW-1185">Reference proteome</keyword>
<gene>
    <name evidence="2" type="ORF">MYCIT1_LOCUS34277</name>
</gene>
<dbReference type="Proteomes" id="UP001295794">
    <property type="component" value="Unassembled WGS sequence"/>
</dbReference>